<dbReference type="AlphaFoldDB" id="A0A1M7U8V2"/>
<name>A0A1M7U8V2_9BRAD</name>
<dbReference type="OrthoDB" id="8454620at2"/>
<protein>
    <submittedName>
        <fullName evidence="1">Uncharacterized protein</fullName>
    </submittedName>
</protein>
<organism evidence="1 2">
    <name type="scientific">Bradyrhizobium erythrophlei</name>
    <dbReference type="NCBI Taxonomy" id="1437360"/>
    <lineage>
        <taxon>Bacteria</taxon>
        <taxon>Pseudomonadati</taxon>
        <taxon>Pseudomonadota</taxon>
        <taxon>Alphaproteobacteria</taxon>
        <taxon>Hyphomicrobiales</taxon>
        <taxon>Nitrobacteraceae</taxon>
        <taxon>Bradyrhizobium</taxon>
    </lineage>
</organism>
<evidence type="ECO:0000313" key="1">
    <source>
        <dbReference type="EMBL" id="SHN79358.1"/>
    </source>
</evidence>
<accession>A0A1M7U8V2</accession>
<dbReference type="EMBL" id="LT670849">
    <property type="protein sequence ID" value="SHN79358.1"/>
    <property type="molecule type" value="Genomic_DNA"/>
</dbReference>
<sequence>MDVQVTGRIMIAMPLTYSGFSKSRASNPANSQTCFQPLDPGILDASIPAFFIGRDSDGFWLARDVKGEIGGIFLFRSSALAFARRVSARACCATIFPSERFELDVENHGNPLIVHLKRPLRLALAGWRRAVALTRGIVRAIEHRAKGI</sequence>
<dbReference type="Proteomes" id="UP000184096">
    <property type="component" value="Chromosome I"/>
</dbReference>
<reference evidence="2" key="1">
    <citation type="submission" date="2016-11" db="EMBL/GenBank/DDBJ databases">
        <authorList>
            <person name="Varghese N."/>
            <person name="Submissions S."/>
        </authorList>
    </citation>
    <scope>NUCLEOTIDE SEQUENCE [LARGE SCALE GENOMIC DNA]</scope>
    <source>
        <strain evidence="2">GAS401</strain>
    </source>
</reference>
<dbReference type="RefSeq" id="WP_072820319.1">
    <property type="nucleotide sequence ID" value="NZ_LT670849.1"/>
</dbReference>
<keyword evidence="2" id="KW-1185">Reference proteome</keyword>
<evidence type="ECO:0000313" key="2">
    <source>
        <dbReference type="Proteomes" id="UP000184096"/>
    </source>
</evidence>
<gene>
    <name evidence="1" type="ORF">SAMN05444170_4000</name>
</gene>
<proteinExistence type="predicted"/>